<protein>
    <recommendedName>
        <fullName evidence="6">MFS general substrate transporter</fullName>
    </recommendedName>
</protein>
<keyword evidence="3" id="KW-0472">Membrane</keyword>
<feature type="transmembrane region" description="Helical" evidence="3">
    <location>
        <begin position="108"/>
        <end position="128"/>
    </location>
</feature>
<feature type="transmembrane region" description="Helical" evidence="3">
    <location>
        <begin position="387"/>
        <end position="405"/>
    </location>
</feature>
<feature type="transmembrane region" description="Helical" evidence="3">
    <location>
        <begin position="191"/>
        <end position="211"/>
    </location>
</feature>
<evidence type="ECO:0000313" key="5">
    <source>
        <dbReference type="Proteomes" id="UP000799750"/>
    </source>
</evidence>
<evidence type="ECO:0000256" key="2">
    <source>
        <dbReference type="SAM" id="MobiDB-lite"/>
    </source>
</evidence>
<dbReference type="OrthoDB" id="18110at2759"/>
<feature type="transmembrane region" description="Helical" evidence="3">
    <location>
        <begin position="420"/>
        <end position="444"/>
    </location>
</feature>
<gene>
    <name evidence="4" type="ORF">BU16DRAFT_450552</name>
</gene>
<name>A0A6A6RDP2_9PEZI</name>
<dbReference type="Pfam" id="PF07690">
    <property type="entry name" value="MFS_1"/>
    <property type="match status" value="1"/>
</dbReference>
<dbReference type="SUPFAM" id="SSF103473">
    <property type="entry name" value="MFS general substrate transporter"/>
    <property type="match status" value="2"/>
</dbReference>
<dbReference type="AlphaFoldDB" id="A0A6A6RDP2"/>
<evidence type="ECO:0000256" key="3">
    <source>
        <dbReference type="SAM" id="Phobius"/>
    </source>
</evidence>
<keyword evidence="5" id="KW-1185">Reference proteome</keyword>
<evidence type="ECO:0008006" key="6">
    <source>
        <dbReference type="Google" id="ProtNLM"/>
    </source>
</evidence>
<organism evidence="4 5">
    <name type="scientific">Lophium mytilinum</name>
    <dbReference type="NCBI Taxonomy" id="390894"/>
    <lineage>
        <taxon>Eukaryota</taxon>
        <taxon>Fungi</taxon>
        <taxon>Dikarya</taxon>
        <taxon>Ascomycota</taxon>
        <taxon>Pezizomycotina</taxon>
        <taxon>Dothideomycetes</taxon>
        <taxon>Pleosporomycetidae</taxon>
        <taxon>Mytilinidiales</taxon>
        <taxon>Mytilinidiaceae</taxon>
        <taxon>Lophium</taxon>
    </lineage>
</organism>
<feature type="transmembrane region" description="Helical" evidence="3">
    <location>
        <begin position="76"/>
        <end position="96"/>
    </location>
</feature>
<dbReference type="EMBL" id="MU004182">
    <property type="protein sequence ID" value="KAF2501853.1"/>
    <property type="molecule type" value="Genomic_DNA"/>
</dbReference>
<dbReference type="Proteomes" id="UP000799750">
    <property type="component" value="Unassembled WGS sequence"/>
</dbReference>
<proteinExistence type="predicted"/>
<keyword evidence="3" id="KW-1133">Transmembrane helix</keyword>
<dbReference type="InterPro" id="IPR036259">
    <property type="entry name" value="MFS_trans_sf"/>
</dbReference>
<feature type="region of interest" description="Disordered" evidence="2">
    <location>
        <begin position="477"/>
        <end position="517"/>
    </location>
</feature>
<feature type="transmembrane region" description="Helical" evidence="3">
    <location>
        <begin position="50"/>
        <end position="69"/>
    </location>
</feature>
<accession>A0A6A6RDP2</accession>
<keyword evidence="3" id="KW-0812">Transmembrane</keyword>
<sequence>MLGFTASRTQIATYLFCIALFSISFLVFLNSSVSFVITQRIGQQDKVGDAVGTLGFADELVALVACPMWGVLSDRVGVRTVAVTGYAIVGVSLWVFVQAGNVYPQLLLARMFFSIGGAATATMVTAILPTMTLHTSSSDPRSPVRGRNGASHTMAASISSELTITPDRFRSGSPNAASPVKRSTAASTSQLAGLVGMFTGLGALLALGFFLPLPTRFQKSGASPSAAVADAFYVVGAVAIAISVLCIFGLRNLPGEEEKGFRRLLSLKSHKQAETASADRSHLSYPRLLWKSIILGFKSTNIGLGYLGGFVARASSVAISLFIPLFTNAYFLRSGLCSPVDPTDPADIKNACPRAYILAAILTGTSQLVALICAPLFGYLAGRYPRFNIPLMVAAAAGIVGYVWFGTLQSPDPKTQEGSGAVFLIVALLGISQIGSIVCSLALLARGIQNDGNDAGNNSGNGFANLGSDRATYPESAVQPRSLSAGATPLPSPSIADSHEEEPLLPGHTPSHLRFPVSASDSKSHAYLKGSIAGTYSLAGGAGILLLTKAGGALFDSAGPGSPFFMMAGFNALLLIVGTAVGLRDAIRGGWRSQRS</sequence>
<dbReference type="PANTHER" id="PTHR23524">
    <property type="entry name" value="TRANSPORTER, PUTATIVE (AFU_ORTHOLOGUE AFUA_8G04850)-RELATED"/>
    <property type="match status" value="1"/>
</dbReference>
<feature type="transmembrane region" description="Helical" evidence="3">
    <location>
        <begin position="231"/>
        <end position="253"/>
    </location>
</feature>
<feature type="transmembrane region" description="Helical" evidence="3">
    <location>
        <begin position="304"/>
        <end position="326"/>
    </location>
</feature>
<dbReference type="PANTHER" id="PTHR23524:SF1">
    <property type="entry name" value="MRH DOMAIN-CONTAINING PROTEIN-RELATED"/>
    <property type="match status" value="1"/>
</dbReference>
<evidence type="ECO:0000313" key="4">
    <source>
        <dbReference type="EMBL" id="KAF2501853.1"/>
    </source>
</evidence>
<feature type="transmembrane region" description="Helical" evidence="3">
    <location>
        <begin position="12"/>
        <end position="38"/>
    </location>
</feature>
<reference evidence="4" key="1">
    <citation type="journal article" date="2020" name="Stud. Mycol.">
        <title>101 Dothideomycetes genomes: a test case for predicting lifestyles and emergence of pathogens.</title>
        <authorList>
            <person name="Haridas S."/>
            <person name="Albert R."/>
            <person name="Binder M."/>
            <person name="Bloem J."/>
            <person name="Labutti K."/>
            <person name="Salamov A."/>
            <person name="Andreopoulos B."/>
            <person name="Baker S."/>
            <person name="Barry K."/>
            <person name="Bills G."/>
            <person name="Bluhm B."/>
            <person name="Cannon C."/>
            <person name="Castanera R."/>
            <person name="Culley D."/>
            <person name="Daum C."/>
            <person name="Ezra D."/>
            <person name="Gonzalez J."/>
            <person name="Henrissat B."/>
            <person name="Kuo A."/>
            <person name="Liang C."/>
            <person name="Lipzen A."/>
            <person name="Lutzoni F."/>
            <person name="Magnuson J."/>
            <person name="Mondo S."/>
            <person name="Nolan M."/>
            <person name="Ohm R."/>
            <person name="Pangilinan J."/>
            <person name="Park H.-J."/>
            <person name="Ramirez L."/>
            <person name="Alfaro M."/>
            <person name="Sun H."/>
            <person name="Tritt A."/>
            <person name="Yoshinaga Y."/>
            <person name="Zwiers L.-H."/>
            <person name="Turgeon B."/>
            <person name="Goodwin S."/>
            <person name="Spatafora J."/>
            <person name="Crous P."/>
            <person name="Grigoriev I."/>
        </authorList>
    </citation>
    <scope>NUCLEOTIDE SEQUENCE</scope>
    <source>
        <strain evidence="4">CBS 269.34</strain>
    </source>
</reference>
<dbReference type="InterPro" id="IPR011701">
    <property type="entry name" value="MFS"/>
</dbReference>
<dbReference type="Gene3D" id="1.20.1250.20">
    <property type="entry name" value="MFS general substrate transporter like domains"/>
    <property type="match status" value="1"/>
</dbReference>
<dbReference type="GO" id="GO:0022857">
    <property type="term" value="F:transmembrane transporter activity"/>
    <property type="evidence" value="ECO:0007669"/>
    <property type="project" value="InterPro"/>
</dbReference>
<feature type="transmembrane region" description="Helical" evidence="3">
    <location>
        <begin position="355"/>
        <end position="380"/>
    </location>
</feature>
<dbReference type="GO" id="GO:0016020">
    <property type="term" value="C:membrane"/>
    <property type="evidence" value="ECO:0007669"/>
    <property type="project" value="UniProtKB-SubCell"/>
</dbReference>
<comment type="subcellular location">
    <subcellularLocation>
        <location evidence="1">Membrane</location>
        <topology evidence="1">Multi-pass membrane protein</topology>
    </subcellularLocation>
</comment>
<evidence type="ECO:0000256" key="1">
    <source>
        <dbReference type="ARBA" id="ARBA00004141"/>
    </source>
</evidence>
<feature type="transmembrane region" description="Helical" evidence="3">
    <location>
        <begin position="564"/>
        <end position="583"/>
    </location>
</feature>
<feature type="transmembrane region" description="Helical" evidence="3">
    <location>
        <begin position="532"/>
        <end position="552"/>
    </location>
</feature>